<dbReference type="OrthoDB" id="155196at2759"/>
<dbReference type="PANTHER" id="PTHR13510">
    <property type="entry name" value="FYVE-FINGER-CONTAINING RAB5 EFFECTOR PROTEIN RABENOSYN-5-RELATED"/>
    <property type="match status" value="1"/>
</dbReference>
<dbReference type="CDD" id="cd00065">
    <property type="entry name" value="FYVE_like_SF"/>
    <property type="match status" value="1"/>
</dbReference>
<dbReference type="AlphaFoldDB" id="A0A976FKU2"/>
<dbReference type="PANTHER" id="PTHR13510:SF44">
    <property type="entry name" value="RABENOSYN-5"/>
    <property type="match status" value="1"/>
</dbReference>
<dbReference type="Proteomes" id="UP000294530">
    <property type="component" value="Unassembled WGS sequence"/>
</dbReference>
<sequence>MEDLQSEIARGSSPILHFPIAPGCFHPTDTMRQKFAQIVRKQVDTMLHFEQQHYTDTRDHVLPSFDTQEWKHVQTSSELRFFKQIRGGRTLDQLASEESLADVQQAVANGYSTMMCDGQIQGSMEDVMYGMTASSQEDLMTNYSYKNAPKDCVWLGTAEGSTLIDPYHSVDFIWVLRKLATYAVDTCFLKATGIEIDQYGKRYGYLVLHSVELPQCRPFDARGVSRMKMYFTCLFRESLNGCLNVIVRGIFNMGKNPGKIAKTLVSASIKSLMMGFLNAPGIGLAKKLTFLARRNYDALQRPKQSACSSCFKTKKWMLFGLNTHLFQCGVCGTTVCSQCIAHTKQILFLGLDAPRSKRPCCATCLRDARRSSRVLIGDQGFQVIADYYLQQRFRSFGQVQSSASATVQFPLYPMYSNDTMTREYESSRCRYREKSGLSADMPTNSTANESLDTDPFSRELDEVDFCFSDDGSRESTEAQPDLTVLCDSEESSLTLWHGTHRLHVDDFIPAKVRLCSEIELLQRLCMLNAKAEHTYWQTQATSRQLRSAELD</sequence>
<dbReference type="InterPro" id="IPR023393">
    <property type="entry name" value="START-like_dom_sf"/>
</dbReference>
<name>A0A976FKU2_BRELC</name>
<dbReference type="RefSeq" id="XP_067818146.1">
    <property type="nucleotide sequence ID" value="XM_067967122.1"/>
</dbReference>
<evidence type="ECO:0008006" key="3">
    <source>
        <dbReference type="Google" id="ProtNLM"/>
    </source>
</evidence>
<reference evidence="1 2" key="1">
    <citation type="journal article" date="2021" name="Genome Biol.">
        <title>AFLAP: assembly-free linkage analysis pipeline using k-mers from genome sequencing data.</title>
        <authorList>
            <person name="Fletcher K."/>
            <person name="Zhang L."/>
            <person name="Gil J."/>
            <person name="Han R."/>
            <person name="Cavanaugh K."/>
            <person name="Michelmore R."/>
        </authorList>
    </citation>
    <scope>NUCLEOTIDE SEQUENCE [LARGE SCALE GENOMIC DNA]</scope>
    <source>
        <strain evidence="1 2">SF5</strain>
    </source>
</reference>
<dbReference type="InterPro" id="IPR052727">
    <property type="entry name" value="Rab4/Rab5_effector"/>
</dbReference>
<evidence type="ECO:0000313" key="2">
    <source>
        <dbReference type="Proteomes" id="UP000294530"/>
    </source>
</evidence>
<dbReference type="EMBL" id="SHOA02000019">
    <property type="protein sequence ID" value="TDH68647.1"/>
    <property type="molecule type" value="Genomic_DNA"/>
</dbReference>
<accession>A0A976FKU2</accession>
<proteinExistence type="predicted"/>
<evidence type="ECO:0000313" key="1">
    <source>
        <dbReference type="EMBL" id="TDH68647.1"/>
    </source>
</evidence>
<comment type="caution">
    <text evidence="1">The sequence shown here is derived from an EMBL/GenBank/DDBJ whole genome shotgun (WGS) entry which is preliminary data.</text>
</comment>
<organism evidence="1 2">
    <name type="scientific">Bremia lactucae</name>
    <name type="common">Lettuce downy mildew</name>
    <dbReference type="NCBI Taxonomy" id="4779"/>
    <lineage>
        <taxon>Eukaryota</taxon>
        <taxon>Sar</taxon>
        <taxon>Stramenopiles</taxon>
        <taxon>Oomycota</taxon>
        <taxon>Peronosporomycetes</taxon>
        <taxon>Peronosporales</taxon>
        <taxon>Peronosporaceae</taxon>
        <taxon>Bremia</taxon>
    </lineage>
</organism>
<dbReference type="Gene3D" id="3.30.530.20">
    <property type="match status" value="1"/>
</dbReference>
<gene>
    <name evidence="1" type="ORF">CCR75_009076</name>
</gene>
<keyword evidence="2" id="KW-1185">Reference proteome</keyword>
<dbReference type="KEGG" id="blac:94352793"/>
<dbReference type="GeneID" id="94352793"/>
<protein>
    <recommendedName>
        <fullName evidence="3">FYVE-type domain-containing protein</fullName>
    </recommendedName>
</protein>